<dbReference type="InterPro" id="IPR029214">
    <property type="entry name" value="CFAP144"/>
</dbReference>
<evidence type="ECO:0000256" key="4">
    <source>
        <dbReference type="ARBA" id="ARBA00023212"/>
    </source>
</evidence>
<proteinExistence type="inferred from homology"/>
<dbReference type="OrthoDB" id="446290at2759"/>
<evidence type="ECO:0000313" key="8">
    <source>
        <dbReference type="Proteomes" id="UP000625711"/>
    </source>
</evidence>
<comment type="caution">
    <text evidence="7">The sequence shown here is derived from an EMBL/GenBank/DDBJ whole genome shotgun (WGS) entry which is preliminary data.</text>
</comment>
<dbReference type="Proteomes" id="UP000625711">
    <property type="component" value="Unassembled WGS sequence"/>
</dbReference>
<keyword evidence="8" id="KW-1185">Reference proteome</keyword>
<dbReference type="PANTHER" id="PTHR33865">
    <property type="entry name" value="PROTEIN FAM183B"/>
    <property type="match status" value="1"/>
</dbReference>
<dbReference type="EMBL" id="JAACXV010013870">
    <property type="protein sequence ID" value="KAF7272002.1"/>
    <property type="molecule type" value="Genomic_DNA"/>
</dbReference>
<protein>
    <submittedName>
        <fullName evidence="7">Uncharacterized protein</fullName>
    </submittedName>
</protein>
<dbReference type="GO" id="GO:0005856">
    <property type="term" value="C:cytoskeleton"/>
    <property type="evidence" value="ECO:0007669"/>
    <property type="project" value="UniProtKB-SubCell"/>
</dbReference>
<comment type="similarity">
    <text evidence="6">Belongs to the CFAP144 family.</text>
</comment>
<evidence type="ECO:0000256" key="5">
    <source>
        <dbReference type="ARBA" id="ARBA00023273"/>
    </source>
</evidence>
<organism evidence="7 8">
    <name type="scientific">Rhynchophorus ferrugineus</name>
    <name type="common">Red palm weevil</name>
    <name type="synonym">Curculio ferrugineus</name>
    <dbReference type="NCBI Taxonomy" id="354439"/>
    <lineage>
        <taxon>Eukaryota</taxon>
        <taxon>Metazoa</taxon>
        <taxon>Ecdysozoa</taxon>
        <taxon>Arthropoda</taxon>
        <taxon>Hexapoda</taxon>
        <taxon>Insecta</taxon>
        <taxon>Pterygota</taxon>
        <taxon>Neoptera</taxon>
        <taxon>Endopterygota</taxon>
        <taxon>Coleoptera</taxon>
        <taxon>Polyphaga</taxon>
        <taxon>Cucujiformia</taxon>
        <taxon>Curculionidae</taxon>
        <taxon>Dryophthorinae</taxon>
        <taxon>Rhynchophorus</taxon>
    </lineage>
</organism>
<dbReference type="Pfam" id="PF14886">
    <property type="entry name" value="FAM183"/>
    <property type="match status" value="1"/>
</dbReference>
<comment type="subcellular location">
    <subcellularLocation>
        <location evidence="1">Cell projection</location>
        <location evidence="1">Cilium</location>
    </subcellularLocation>
    <subcellularLocation>
        <location evidence="2">Cytoplasm</location>
        <location evidence="2">Cytoskeleton</location>
    </subcellularLocation>
</comment>
<gene>
    <name evidence="7" type="ORF">GWI33_015170</name>
</gene>
<sequence>MVRGRLTDIFLKERYEKDNQYIRVYDTYTRDYNSTTITPKFYSKYESGEMGDVSTELLENIIAAKDFGPKKKHQWPETTNQSYGWFSAPLIEVDKSDPRFYFPRLENEITKHGLKMLQSKDRRK</sequence>
<accession>A0A834I3T8</accession>
<name>A0A834I3T8_RHYFE</name>
<evidence type="ECO:0000256" key="6">
    <source>
        <dbReference type="ARBA" id="ARBA00034777"/>
    </source>
</evidence>
<keyword evidence="3" id="KW-0963">Cytoplasm</keyword>
<evidence type="ECO:0000313" key="7">
    <source>
        <dbReference type="EMBL" id="KAF7272002.1"/>
    </source>
</evidence>
<evidence type="ECO:0000256" key="1">
    <source>
        <dbReference type="ARBA" id="ARBA00004138"/>
    </source>
</evidence>
<dbReference type="PANTHER" id="PTHR33865:SF3">
    <property type="entry name" value="PROTEIN FAM183B"/>
    <property type="match status" value="1"/>
</dbReference>
<keyword evidence="4" id="KW-0206">Cytoskeleton</keyword>
<reference evidence="7" key="1">
    <citation type="submission" date="2020-08" db="EMBL/GenBank/DDBJ databases">
        <title>Genome sequencing and assembly of the red palm weevil Rhynchophorus ferrugineus.</title>
        <authorList>
            <person name="Dias G.B."/>
            <person name="Bergman C.M."/>
            <person name="Manee M."/>
        </authorList>
    </citation>
    <scope>NUCLEOTIDE SEQUENCE</scope>
    <source>
        <strain evidence="7">AA-2017</strain>
        <tissue evidence="7">Whole larva</tissue>
    </source>
</reference>
<evidence type="ECO:0000256" key="3">
    <source>
        <dbReference type="ARBA" id="ARBA00022490"/>
    </source>
</evidence>
<keyword evidence="5" id="KW-0966">Cell projection</keyword>
<dbReference type="GO" id="GO:0097546">
    <property type="term" value="C:ciliary base"/>
    <property type="evidence" value="ECO:0007669"/>
    <property type="project" value="TreeGrafter"/>
</dbReference>
<dbReference type="AlphaFoldDB" id="A0A834I3T8"/>
<evidence type="ECO:0000256" key="2">
    <source>
        <dbReference type="ARBA" id="ARBA00004245"/>
    </source>
</evidence>